<dbReference type="EMBL" id="SLYC01000070">
    <property type="protein sequence ID" value="TCP94838.1"/>
    <property type="molecule type" value="Genomic_DNA"/>
</dbReference>
<name>A0A4R2TCL7_9FIRM</name>
<reference evidence="1 2" key="1">
    <citation type="submission" date="2019-03" db="EMBL/GenBank/DDBJ databases">
        <title>Genomic Encyclopedia of Type Strains, Phase IV (KMG-IV): sequencing the most valuable type-strain genomes for metagenomic binning, comparative biology and taxonomic classification.</title>
        <authorList>
            <person name="Goeker M."/>
        </authorList>
    </citation>
    <scope>NUCLEOTIDE SEQUENCE [LARGE SCALE GENOMIC DNA]</scope>
    <source>
        <strain evidence="1 2">DSM 100013</strain>
    </source>
</reference>
<proteinExistence type="predicted"/>
<dbReference type="AlphaFoldDB" id="A0A4R2TCL7"/>
<comment type="caution">
    <text evidence="1">The sequence shown here is derived from an EMBL/GenBank/DDBJ whole genome shotgun (WGS) entry which is preliminary data.</text>
</comment>
<dbReference type="RefSeq" id="WP_165913792.1">
    <property type="nucleotide sequence ID" value="NZ_CP058648.1"/>
</dbReference>
<accession>A0A4R2TCL7</accession>
<gene>
    <name evidence="1" type="ORF">EDD79_10707</name>
</gene>
<dbReference type="Gene3D" id="2.40.320.10">
    <property type="entry name" value="Hypothetical Protein Pfu-838710-001"/>
    <property type="match status" value="1"/>
</dbReference>
<organism evidence="1 2">
    <name type="scientific">Serpentinicella alkaliphila</name>
    <dbReference type="NCBI Taxonomy" id="1734049"/>
    <lineage>
        <taxon>Bacteria</taxon>
        <taxon>Bacillati</taxon>
        <taxon>Bacillota</taxon>
        <taxon>Clostridia</taxon>
        <taxon>Peptostreptococcales</taxon>
        <taxon>Natronincolaceae</taxon>
        <taxon>Serpentinicella</taxon>
    </lineage>
</organism>
<dbReference type="SUPFAM" id="SSF55154">
    <property type="entry name" value="CYTH-like phosphatases"/>
    <property type="match status" value="1"/>
</dbReference>
<dbReference type="Proteomes" id="UP000295504">
    <property type="component" value="Unassembled WGS sequence"/>
</dbReference>
<evidence type="ECO:0000313" key="2">
    <source>
        <dbReference type="Proteomes" id="UP000295504"/>
    </source>
</evidence>
<keyword evidence="2" id="KW-1185">Reference proteome</keyword>
<evidence type="ECO:0000313" key="1">
    <source>
        <dbReference type="EMBL" id="TCP94838.1"/>
    </source>
</evidence>
<sequence length="126" mass="15342">MKGRAAIIKRKFLIYRLLCCTEFSEFTIIYRPLNNRVVLKKYHDTNEYDGIFDEILKNSIVRYRYKALCEPYTYEVDIYQCEKSLMVICVNFKNLEESRNFQKPSWFGKEITDIEDFNRKEFFIID</sequence>
<protein>
    <submittedName>
        <fullName evidence="1">Uncharacterized protein</fullName>
    </submittedName>
</protein>
<dbReference type="InterPro" id="IPR033469">
    <property type="entry name" value="CYTH-like_dom_sf"/>
</dbReference>